<dbReference type="AlphaFoldDB" id="A0ABD5NXP7"/>
<comment type="caution">
    <text evidence="2">The sequence shown here is derived from an EMBL/GenBank/DDBJ whole genome shotgun (WGS) entry which is preliminary data.</text>
</comment>
<dbReference type="PROSITE" id="PS51257">
    <property type="entry name" value="PROKAR_LIPOPROTEIN"/>
    <property type="match status" value="1"/>
</dbReference>
<evidence type="ECO:0000313" key="3">
    <source>
        <dbReference type="Proteomes" id="UP001595821"/>
    </source>
</evidence>
<organism evidence="2 3">
    <name type="scientific">Natribaculum luteum</name>
    <dbReference type="NCBI Taxonomy" id="1586232"/>
    <lineage>
        <taxon>Archaea</taxon>
        <taxon>Methanobacteriati</taxon>
        <taxon>Methanobacteriota</taxon>
        <taxon>Stenosarchaea group</taxon>
        <taxon>Halobacteria</taxon>
        <taxon>Halobacteriales</taxon>
        <taxon>Natrialbaceae</taxon>
        <taxon>Natribaculum</taxon>
    </lineage>
</organism>
<dbReference type="InterPro" id="IPR029050">
    <property type="entry name" value="Immunoprotect_excell_Ig-like"/>
</dbReference>
<keyword evidence="1" id="KW-0732">Signal</keyword>
<evidence type="ECO:0000256" key="1">
    <source>
        <dbReference type="ARBA" id="ARBA00022729"/>
    </source>
</evidence>
<dbReference type="GeneID" id="71854298"/>
<dbReference type="RefSeq" id="WP_246966383.1">
    <property type="nucleotide sequence ID" value="NZ_CP095397.1"/>
</dbReference>
<reference evidence="2 3" key="1">
    <citation type="journal article" date="2014" name="Int. J. Syst. Evol. Microbiol.">
        <title>Complete genome sequence of Corynebacterium casei LMG S-19264T (=DSM 44701T), isolated from a smear-ripened cheese.</title>
        <authorList>
            <consortium name="US DOE Joint Genome Institute (JGI-PGF)"/>
            <person name="Walter F."/>
            <person name="Albersmeier A."/>
            <person name="Kalinowski J."/>
            <person name="Ruckert C."/>
        </authorList>
    </citation>
    <scope>NUCLEOTIDE SEQUENCE [LARGE SCALE GENOMIC DNA]</scope>
    <source>
        <strain evidence="2 3">IBRC-M 10912</strain>
    </source>
</reference>
<dbReference type="EMBL" id="JBHSDJ010000016">
    <property type="protein sequence ID" value="MFC4246790.1"/>
    <property type="molecule type" value="Genomic_DNA"/>
</dbReference>
<accession>A0ABD5NXP7</accession>
<proteinExistence type="predicted"/>
<dbReference type="Proteomes" id="UP001595821">
    <property type="component" value="Unassembled WGS sequence"/>
</dbReference>
<sequence length="411" mass="44185">MQRRDLLSTLGTGAFLAFSGCLGSDDEGSDEGSDGGSVDSADVEIDEDAPAQFTVYDASVESPTIRETFTIDLTIANTGGEAGSFEGELALDSTESEGADVVRAAVESGELESGQLGESSVELSVDYAGGYEMSISDAEVDDEVDRTIDVNPLTGSLEETIDVIEDLRITPTDVQFQDGVLYEVVESPSFWGSNERLALLSTLEDQTLAIVTVELENTGTNAVMLEEEMVSSNVGDIYTSFPNGASLDAEAERNDGPALGQWVNPGSSTTGWLLFALDRDDVTEFTLEMRLDGKNAPADVVWDVTEESVDLPAFELADTSVPSQFQDGTQSFDFVVENTGDTAGTFRGVVQWQGEDHGRNEWYHLKDGDIVTRIPAGGEKSVSVTTDYSGSEDITYRLQPFGTTWFVESTQ</sequence>
<name>A0ABD5NXP7_9EURY</name>
<gene>
    <name evidence="2" type="ORF">ACFOZ7_07225</name>
</gene>
<evidence type="ECO:0000313" key="2">
    <source>
        <dbReference type="EMBL" id="MFC4246790.1"/>
    </source>
</evidence>
<evidence type="ECO:0008006" key="4">
    <source>
        <dbReference type="Google" id="ProtNLM"/>
    </source>
</evidence>
<dbReference type="Gene3D" id="2.60.40.1240">
    <property type="match status" value="1"/>
</dbReference>
<protein>
    <recommendedName>
        <fullName evidence="4">DUF4352 domain-containing protein</fullName>
    </recommendedName>
</protein>